<evidence type="ECO:0000256" key="5">
    <source>
        <dbReference type="ARBA" id="ARBA00023098"/>
    </source>
</evidence>
<keyword evidence="6 7" id="KW-0275">Fatty acid biosynthesis</keyword>
<evidence type="ECO:0000256" key="1">
    <source>
        <dbReference type="ARBA" id="ARBA00022450"/>
    </source>
</evidence>
<evidence type="ECO:0000256" key="2">
    <source>
        <dbReference type="ARBA" id="ARBA00022516"/>
    </source>
</evidence>
<evidence type="ECO:0000313" key="9">
    <source>
        <dbReference type="EMBL" id="MVB11465.1"/>
    </source>
</evidence>
<feature type="domain" description="Carrier" evidence="8">
    <location>
        <begin position="1"/>
        <end position="72"/>
    </location>
</feature>
<dbReference type="EMBL" id="VWXL01000058">
    <property type="protein sequence ID" value="MVB11465.1"/>
    <property type="molecule type" value="Genomic_DNA"/>
</dbReference>
<dbReference type="UniPathway" id="UPA00094"/>
<accession>A0A6N8I0T9</accession>
<dbReference type="SUPFAM" id="SSF47336">
    <property type="entry name" value="ACP-like"/>
    <property type="match status" value="1"/>
</dbReference>
<protein>
    <recommendedName>
        <fullName evidence="7">Acyl carrier protein</fullName>
        <shortName evidence="7">ACP</shortName>
    </recommendedName>
</protein>
<dbReference type="RefSeq" id="WP_066644379.1">
    <property type="nucleotide sequence ID" value="NZ_CP060286.1"/>
</dbReference>
<dbReference type="GO" id="GO:0000036">
    <property type="term" value="F:acyl carrier activity"/>
    <property type="evidence" value="ECO:0007669"/>
    <property type="project" value="UniProtKB-UniRule"/>
</dbReference>
<comment type="subcellular location">
    <subcellularLocation>
        <location evidence="7">Cytoplasm</location>
    </subcellularLocation>
</comment>
<evidence type="ECO:0000313" key="11">
    <source>
        <dbReference type="Proteomes" id="UP000469440"/>
    </source>
</evidence>
<organism evidence="9 11">
    <name type="scientific">Caproicibacter fermentans</name>
    <dbReference type="NCBI Taxonomy" id="2576756"/>
    <lineage>
        <taxon>Bacteria</taxon>
        <taxon>Bacillati</taxon>
        <taxon>Bacillota</taxon>
        <taxon>Clostridia</taxon>
        <taxon>Eubacteriales</taxon>
        <taxon>Acutalibacteraceae</taxon>
        <taxon>Caproicibacter</taxon>
    </lineage>
</organism>
<dbReference type="GO" id="GO:0016020">
    <property type="term" value="C:membrane"/>
    <property type="evidence" value="ECO:0007669"/>
    <property type="project" value="GOC"/>
</dbReference>
<evidence type="ECO:0000256" key="6">
    <source>
        <dbReference type="ARBA" id="ARBA00023160"/>
    </source>
</evidence>
<feature type="modified residue" description="O-(pantetheine 4'-phosphoryl)serine" evidence="7">
    <location>
        <position position="34"/>
    </location>
</feature>
<reference evidence="10 12" key="2">
    <citation type="submission" date="2020-08" db="EMBL/GenBank/DDBJ databases">
        <title>The isolate Caproiciproducens sp. 7D4C2 produces n-caproate at mildly acidic conditions from hexoses: genome and rBOX comparison with related strains and chain-elongating bacteria.</title>
        <authorList>
            <person name="Esquivel-Elizondo S."/>
            <person name="Bagci C."/>
            <person name="Temovska M."/>
            <person name="Jeon B.S."/>
            <person name="Bessarab I."/>
            <person name="Williams R.B.H."/>
            <person name="Huson D.H."/>
            <person name="Angenent L.T."/>
        </authorList>
    </citation>
    <scope>NUCLEOTIDE SEQUENCE [LARGE SCALE GENOMIC DNA]</scope>
    <source>
        <strain evidence="10 12">7D4C2</strain>
    </source>
</reference>
<keyword evidence="5 7" id="KW-0443">Lipid metabolism</keyword>
<dbReference type="KEGG" id="cfem:HCR03_01265"/>
<evidence type="ECO:0000313" key="12">
    <source>
        <dbReference type="Proteomes" id="UP000515909"/>
    </source>
</evidence>
<dbReference type="InterPro" id="IPR003231">
    <property type="entry name" value="ACP"/>
</dbReference>
<keyword evidence="1 7" id="KW-0596">Phosphopantetheine</keyword>
<keyword evidence="2 7" id="KW-0444">Lipid biosynthesis</keyword>
<keyword evidence="11" id="KW-1185">Reference proteome</keyword>
<keyword evidence="4 7" id="KW-0276">Fatty acid metabolism</keyword>
<dbReference type="Pfam" id="PF00550">
    <property type="entry name" value="PP-binding"/>
    <property type="match status" value="1"/>
</dbReference>
<comment type="PTM">
    <text evidence="7">4'-phosphopantetheine is transferred from CoA to a specific serine of apo-ACP by AcpS. This modification is essential for activity because fatty acids are bound in thioester linkage to the sulfhydryl of the prosthetic group.</text>
</comment>
<comment type="similarity">
    <text evidence="7">Belongs to the acyl carrier protein (ACP) family.</text>
</comment>
<dbReference type="PANTHER" id="PTHR20863:SF76">
    <property type="entry name" value="CARRIER DOMAIN-CONTAINING PROTEIN"/>
    <property type="match status" value="1"/>
</dbReference>
<keyword evidence="3 7" id="KW-0597">Phosphoprotein</keyword>
<dbReference type="PROSITE" id="PS50075">
    <property type="entry name" value="CARRIER"/>
    <property type="match status" value="1"/>
</dbReference>
<proteinExistence type="inferred from homology"/>
<dbReference type="PROSITE" id="PS00012">
    <property type="entry name" value="PHOSPHOPANTETHEINE"/>
    <property type="match status" value="1"/>
</dbReference>
<dbReference type="EMBL" id="CP060286">
    <property type="protein sequence ID" value="QNK40984.1"/>
    <property type="molecule type" value="Genomic_DNA"/>
</dbReference>
<evidence type="ECO:0000259" key="8">
    <source>
        <dbReference type="PROSITE" id="PS50075"/>
    </source>
</evidence>
<dbReference type="Proteomes" id="UP000515909">
    <property type="component" value="Chromosome"/>
</dbReference>
<evidence type="ECO:0000256" key="7">
    <source>
        <dbReference type="HAMAP-Rule" id="MF_01217"/>
    </source>
</evidence>
<evidence type="ECO:0000313" key="10">
    <source>
        <dbReference type="EMBL" id="QNK40984.1"/>
    </source>
</evidence>
<reference evidence="9 11" key="1">
    <citation type="submission" date="2019-09" db="EMBL/GenBank/DDBJ databases">
        <title>Genome sequence of Clostridium sp. EA1.</title>
        <authorList>
            <person name="Poehlein A."/>
            <person name="Bengelsdorf F.R."/>
            <person name="Daniel R."/>
        </authorList>
    </citation>
    <scope>NUCLEOTIDE SEQUENCE [LARGE SCALE GENOMIC DNA]</scope>
    <source>
        <strain evidence="9 11">EA1</strain>
    </source>
</reference>
<dbReference type="Gene3D" id="1.10.1200.10">
    <property type="entry name" value="ACP-like"/>
    <property type="match status" value="1"/>
</dbReference>
<comment type="function">
    <text evidence="7">Carrier of the growing fatty acid chain in fatty acid biosynthesis.</text>
</comment>
<dbReference type="PANTHER" id="PTHR20863">
    <property type="entry name" value="ACYL CARRIER PROTEIN"/>
    <property type="match status" value="1"/>
</dbReference>
<evidence type="ECO:0000256" key="4">
    <source>
        <dbReference type="ARBA" id="ARBA00022832"/>
    </source>
</evidence>
<evidence type="ECO:0000256" key="3">
    <source>
        <dbReference type="ARBA" id="ARBA00022553"/>
    </source>
</evidence>
<dbReference type="Proteomes" id="UP000469440">
    <property type="component" value="Unassembled WGS sequence"/>
</dbReference>
<comment type="pathway">
    <text evidence="7">Lipid metabolism; fatty acid biosynthesis.</text>
</comment>
<dbReference type="InterPro" id="IPR009081">
    <property type="entry name" value="PP-bd_ACP"/>
</dbReference>
<dbReference type="OrthoDB" id="9804551at2"/>
<keyword evidence="7" id="KW-0963">Cytoplasm</keyword>
<dbReference type="GO" id="GO:0009245">
    <property type="term" value="P:lipid A biosynthetic process"/>
    <property type="evidence" value="ECO:0007669"/>
    <property type="project" value="TreeGrafter"/>
</dbReference>
<sequence>MVFEKVAKILAEHKEIEVSEIHPESTLEELGLDSLDTVDLIMQFEDEFNVSLEMDEKIKTVGDIVKLIEDNME</sequence>
<dbReference type="GO" id="GO:0000035">
    <property type="term" value="F:acyl binding"/>
    <property type="evidence" value="ECO:0007669"/>
    <property type="project" value="TreeGrafter"/>
</dbReference>
<accession>A0A7G8TBJ3</accession>
<dbReference type="HAMAP" id="MF_01217">
    <property type="entry name" value="Acyl_carrier"/>
    <property type="match status" value="1"/>
</dbReference>
<gene>
    <name evidence="9" type="primary">acpP_1</name>
    <name evidence="7" type="synonym">acpP</name>
    <name evidence="9" type="ORF">CAFE_21810</name>
    <name evidence="10" type="ORF">HCR03_01265</name>
</gene>
<dbReference type="InterPro" id="IPR006162">
    <property type="entry name" value="Ppantetheine_attach_site"/>
</dbReference>
<dbReference type="AlphaFoldDB" id="A0A6N8I0T9"/>
<name>A0A6N8I0T9_9FIRM</name>
<dbReference type="GO" id="GO:0005829">
    <property type="term" value="C:cytosol"/>
    <property type="evidence" value="ECO:0007669"/>
    <property type="project" value="TreeGrafter"/>
</dbReference>
<dbReference type="InterPro" id="IPR036736">
    <property type="entry name" value="ACP-like_sf"/>
</dbReference>